<comment type="caution">
    <text evidence="2">The sequence shown here is derived from an EMBL/GenBank/DDBJ whole genome shotgun (WGS) entry which is preliminary data.</text>
</comment>
<organism evidence="2 3">
    <name type="scientific">Mucilaginibacter dorajii</name>
    <dbReference type="NCBI Taxonomy" id="692994"/>
    <lineage>
        <taxon>Bacteria</taxon>
        <taxon>Pseudomonadati</taxon>
        <taxon>Bacteroidota</taxon>
        <taxon>Sphingobacteriia</taxon>
        <taxon>Sphingobacteriales</taxon>
        <taxon>Sphingobacteriaceae</taxon>
        <taxon>Mucilaginibacter</taxon>
    </lineage>
</organism>
<evidence type="ECO:0000259" key="1">
    <source>
        <dbReference type="PROSITE" id="PS50125"/>
    </source>
</evidence>
<evidence type="ECO:0000313" key="3">
    <source>
        <dbReference type="Proteomes" id="UP001500742"/>
    </source>
</evidence>
<name>A0ABP7Q5M3_9SPHI</name>
<dbReference type="InterPro" id="IPR029787">
    <property type="entry name" value="Nucleotide_cyclase"/>
</dbReference>
<dbReference type="Proteomes" id="UP001500742">
    <property type="component" value="Unassembled WGS sequence"/>
</dbReference>
<proteinExistence type="predicted"/>
<dbReference type="RefSeq" id="WP_259087257.1">
    <property type="nucleotide sequence ID" value="NZ_BAAAZC010000019.1"/>
</dbReference>
<dbReference type="SUPFAM" id="SSF55073">
    <property type="entry name" value="Nucleotide cyclase"/>
    <property type="match status" value="1"/>
</dbReference>
<gene>
    <name evidence="2" type="ORF">GCM10022210_29350</name>
</gene>
<keyword evidence="3" id="KW-1185">Reference proteome</keyword>
<dbReference type="Gene3D" id="3.30.70.1230">
    <property type="entry name" value="Nucleotide cyclase"/>
    <property type="match status" value="1"/>
</dbReference>
<sequence length="247" mass="27421">MGLNQEITTKVKEILDTNFDVTDVTYVPEITDTKLTFNNGGLKFEATTLFIDMRGSTKVLNNHNKPTIAKIHKAYLHTTVKIATSLGGQVRSFNGDSVLAFFQGTTKNSLSNAVKAAMQISYMISSSDSGINKLLEKYSAVDFGIGLDDGKVLCTKVGIGGDNNTKDLIWIGNAINKSVVISDECKSPNHIGISNYVYSNLNDEVKYHTRKNAFGRDEQVNMWTAFNVMYNGISETFYKTSYYWTVQ</sequence>
<protein>
    <submittedName>
        <fullName evidence="2">Adenylate/guanylate cyclase domain-containing protein</fullName>
    </submittedName>
</protein>
<evidence type="ECO:0000313" key="2">
    <source>
        <dbReference type="EMBL" id="GAA3976680.1"/>
    </source>
</evidence>
<accession>A0ABP7Q5M3</accession>
<dbReference type="EMBL" id="BAAAZC010000019">
    <property type="protein sequence ID" value="GAA3976680.1"/>
    <property type="molecule type" value="Genomic_DNA"/>
</dbReference>
<dbReference type="InterPro" id="IPR001054">
    <property type="entry name" value="A/G_cyclase"/>
</dbReference>
<reference evidence="3" key="1">
    <citation type="journal article" date="2019" name="Int. J. Syst. Evol. Microbiol.">
        <title>The Global Catalogue of Microorganisms (GCM) 10K type strain sequencing project: providing services to taxonomists for standard genome sequencing and annotation.</title>
        <authorList>
            <consortium name="The Broad Institute Genomics Platform"/>
            <consortium name="The Broad Institute Genome Sequencing Center for Infectious Disease"/>
            <person name="Wu L."/>
            <person name="Ma J."/>
        </authorList>
    </citation>
    <scope>NUCLEOTIDE SEQUENCE [LARGE SCALE GENOMIC DNA]</scope>
    <source>
        <strain evidence="3">JCM 16601</strain>
    </source>
</reference>
<dbReference type="PROSITE" id="PS50125">
    <property type="entry name" value="GUANYLATE_CYCLASE_2"/>
    <property type="match status" value="1"/>
</dbReference>
<feature type="domain" description="Guanylate cyclase" evidence="1">
    <location>
        <begin position="47"/>
        <end position="182"/>
    </location>
</feature>